<dbReference type="EMBL" id="KY052811">
    <property type="protein sequence ID" value="ASF00033.1"/>
    <property type="molecule type" value="Genomic_DNA"/>
</dbReference>
<accession>A0A218ML79</accession>
<organism evidence="1">
    <name type="scientific">uncultured virus</name>
    <dbReference type="NCBI Taxonomy" id="340016"/>
    <lineage>
        <taxon>Viruses</taxon>
        <taxon>environmental samples</taxon>
    </lineage>
</organism>
<reference evidence="1" key="1">
    <citation type="submission" date="2016-10" db="EMBL/GenBank/DDBJ databases">
        <authorList>
            <person name="Varghese N."/>
        </authorList>
    </citation>
    <scope>NUCLEOTIDE SEQUENCE</scope>
</reference>
<proteinExistence type="predicted"/>
<evidence type="ECO:0000313" key="1">
    <source>
        <dbReference type="EMBL" id="ASF00033.1"/>
    </source>
</evidence>
<protein>
    <submittedName>
        <fullName evidence="1">Uncharacterized protein</fullName>
    </submittedName>
</protein>
<sequence>MAKQNITTLKGYFETGDIPNQSQYGDLIDSNLNLSETGTQIVTGTISASKLDASTYISSSGNIQAVGYVSASAISSSGDISAGGKIEGLSGSFSHISSTSSIITVRDQTTFQSSVTASIISASGHISCSGLIVGGSEINLLGGNITASGTITATGGIIGAVTTTGITSTGTGTFTTINTGQGATEVHLMDQNVRTTDAVVFTTVNTGQGANELYDMNQNVTTTSAVTFDSVTLSKTTATSVTYEEGTPLTFNTFNSTIQIAGIPAISGIGDTGVESKSVEFTVNNSSCKVNSIVLASVQDAELTVRAYKISNGAFNFKISNLSTSEFSGTAILNFVIL</sequence>
<name>A0A218ML79_9VIRU</name>
<reference evidence="1" key="2">
    <citation type="journal article" date="2017" name="Nat. Commun.">
        <title>Single-virus genomics reveals hidden cosmopolitan and abundant viruses.</title>
        <authorList>
            <person name="Martinez-Hernandez F."/>
            <person name="Fornas O."/>
            <person name="Lluesma Gomez M."/>
            <person name="Bolduc B."/>
            <person name="de la Cruz Pena M.J."/>
            <person name="Martinez J.M."/>
            <person name="Anton J."/>
            <person name="Gasol J.M."/>
            <person name="Rosselli R."/>
            <person name="Rodriguez-Valera F."/>
            <person name="Sullivan M.B."/>
            <person name="Acinas S.G."/>
            <person name="Martinez-Garcia M."/>
        </authorList>
    </citation>
    <scope>NUCLEOTIDE SEQUENCE</scope>
</reference>